<organism evidence="1 2">
    <name type="scientific">Mucilaginibacter gynuensis</name>
    <dbReference type="NCBI Taxonomy" id="1302236"/>
    <lineage>
        <taxon>Bacteria</taxon>
        <taxon>Pseudomonadati</taxon>
        <taxon>Bacteroidota</taxon>
        <taxon>Sphingobacteriia</taxon>
        <taxon>Sphingobacteriales</taxon>
        <taxon>Sphingobacteriaceae</taxon>
        <taxon>Mucilaginibacter</taxon>
    </lineage>
</organism>
<name>A0ABP8G5F0_9SPHI</name>
<gene>
    <name evidence="1" type="ORF">GCM10023149_15310</name>
</gene>
<accession>A0ABP8G5F0</accession>
<reference evidence="2" key="1">
    <citation type="journal article" date="2019" name="Int. J. Syst. Evol. Microbiol.">
        <title>The Global Catalogue of Microorganisms (GCM) 10K type strain sequencing project: providing services to taxonomists for standard genome sequencing and annotation.</title>
        <authorList>
            <consortium name="The Broad Institute Genomics Platform"/>
            <consortium name="The Broad Institute Genome Sequencing Center for Infectious Disease"/>
            <person name="Wu L."/>
            <person name="Ma J."/>
        </authorList>
    </citation>
    <scope>NUCLEOTIDE SEQUENCE [LARGE SCALE GENOMIC DNA]</scope>
    <source>
        <strain evidence="2">JCM 17705</strain>
    </source>
</reference>
<keyword evidence="2" id="KW-1185">Reference proteome</keyword>
<proteinExistence type="predicted"/>
<sequence length="184" mass="20766">MTFKLGDFFPGKPINEPSLDLDNPIWKKLEGGYRNTKYDASVALKILEKANNLAEYDKVYKELWDELHHQGDIGLASYYAVPHLVRIASEKQLVDYNVLALVALIEVRRYRDNPKVPNALLPYYNEALATLGELAKFSMNKDWDLTLASSALAAIAVSKGQHKLAEAIFALDSEDVLDEFLDTY</sequence>
<dbReference type="EMBL" id="BAABFT010000003">
    <property type="protein sequence ID" value="GAA4317657.1"/>
    <property type="molecule type" value="Genomic_DNA"/>
</dbReference>
<comment type="caution">
    <text evidence="1">The sequence shown here is derived from an EMBL/GenBank/DDBJ whole genome shotgun (WGS) entry which is preliminary data.</text>
</comment>
<protein>
    <submittedName>
        <fullName evidence="1">Uncharacterized protein</fullName>
    </submittedName>
</protein>
<evidence type="ECO:0000313" key="1">
    <source>
        <dbReference type="EMBL" id="GAA4317657.1"/>
    </source>
</evidence>
<dbReference type="Proteomes" id="UP001500582">
    <property type="component" value="Unassembled WGS sequence"/>
</dbReference>
<dbReference type="RefSeq" id="WP_345210434.1">
    <property type="nucleotide sequence ID" value="NZ_BAABFT010000003.1"/>
</dbReference>
<evidence type="ECO:0000313" key="2">
    <source>
        <dbReference type="Proteomes" id="UP001500582"/>
    </source>
</evidence>